<dbReference type="Gene3D" id="3.30.1380.20">
    <property type="entry name" value="Trafficking protein particle complex subunit 3"/>
    <property type="match status" value="1"/>
</dbReference>
<name>A0ABV6LJ29_9BACI</name>
<dbReference type="Proteomes" id="UP001589836">
    <property type="component" value="Unassembled WGS sequence"/>
</dbReference>
<proteinExistence type="predicted"/>
<dbReference type="InterPro" id="IPR024096">
    <property type="entry name" value="NO_sig/Golgi_transp_ligand-bd"/>
</dbReference>
<sequence>MNDQIANLFDQYKDIPSTLIGHEVLRTQLLPELLGKDQDTILYIMGKNLARHYPCDSLDELQTFFAAMNWDQLMIEKEKKKEYFFTLTGELTEKRLSYDTPYSFKLEAGFLAEQVTLLTEKQAECAYEILKKKKGVSFHVLTV</sequence>
<dbReference type="EMBL" id="JBHLTP010000003">
    <property type="protein sequence ID" value="MFC0522405.1"/>
    <property type="molecule type" value="Genomic_DNA"/>
</dbReference>
<accession>A0ABV6LJ29</accession>
<evidence type="ECO:0000313" key="2">
    <source>
        <dbReference type="Proteomes" id="UP001589836"/>
    </source>
</evidence>
<keyword evidence="2" id="KW-1185">Reference proteome</keyword>
<dbReference type="SUPFAM" id="SSF111126">
    <property type="entry name" value="Ligand-binding domain in the NO signalling and Golgi transport"/>
    <property type="match status" value="1"/>
</dbReference>
<reference evidence="1 2" key="1">
    <citation type="submission" date="2024-09" db="EMBL/GenBank/DDBJ databases">
        <authorList>
            <person name="Sun Q."/>
            <person name="Mori K."/>
        </authorList>
    </citation>
    <scope>NUCLEOTIDE SEQUENCE [LARGE SCALE GENOMIC DNA]</scope>
    <source>
        <strain evidence="1 2">NCAIM B.02529</strain>
    </source>
</reference>
<gene>
    <name evidence="1" type="ORF">ACFFGV_02215</name>
</gene>
<dbReference type="RefSeq" id="WP_377344936.1">
    <property type="nucleotide sequence ID" value="NZ_JBHLTP010000003.1"/>
</dbReference>
<evidence type="ECO:0000313" key="1">
    <source>
        <dbReference type="EMBL" id="MFC0522405.1"/>
    </source>
</evidence>
<protein>
    <submittedName>
        <fullName evidence="1">DUF2507 domain-containing protein</fullName>
    </submittedName>
</protein>
<dbReference type="Pfam" id="PF10702">
    <property type="entry name" value="DUF2507"/>
    <property type="match status" value="1"/>
</dbReference>
<dbReference type="InterPro" id="IPR019642">
    <property type="entry name" value="DUF2507"/>
</dbReference>
<comment type="caution">
    <text evidence="1">The sequence shown here is derived from an EMBL/GenBank/DDBJ whole genome shotgun (WGS) entry which is preliminary data.</text>
</comment>
<organism evidence="1 2">
    <name type="scientific">Pontibacillus salicampi</name>
    <dbReference type="NCBI Taxonomy" id="1449801"/>
    <lineage>
        <taxon>Bacteria</taxon>
        <taxon>Bacillati</taxon>
        <taxon>Bacillota</taxon>
        <taxon>Bacilli</taxon>
        <taxon>Bacillales</taxon>
        <taxon>Bacillaceae</taxon>
        <taxon>Pontibacillus</taxon>
    </lineage>
</organism>